<feature type="compositionally biased region" description="Basic and acidic residues" evidence="7">
    <location>
        <begin position="178"/>
        <end position="206"/>
    </location>
</feature>
<dbReference type="GO" id="GO:0003677">
    <property type="term" value="F:DNA binding"/>
    <property type="evidence" value="ECO:0007669"/>
    <property type="project" value="UniProtKB-UniRule"/>
</dbReference>
<dbReference type="InterPro" id="IPR036390">
    <property type="entry name" value="WH_DNA-bd_sf"/>
</dbReference>
<dbReference type="GO" id="GO:0045892">
    <property type="term" value="P:negative regulation of DNA-templated transcription"/>
    <property type="evidence" value="ECO:0007669"/>
    <property type="project" value="UniProtKB-UniRule"/>
</dbReference>
<sequence length="206" mass="24134">MNRAEEPYTVKEALLFSQRMAQLSKALWKSIEKDWQQWIKPYDLNINEHHILWIAYQLNGASISEIAKFGVMHVSTAFNFSKKLEERGYLEFSKKLNDKRNTYIQLTPKGEEVFLKILESYDPTRNAVLKGAQPLHQLYGKFPEIVEMMSIIRHIYGDDFMEIFEKSFSNIESEFTSEEGKMKKKQEAKEAGESIEMDKPLEPLKN</sequence>
<dbReference type="AlphaFoldDB" id="A0AA90E665"/>
<evidence type="ECO:0000256" key="6">
    <source>
        <dbReference type="HAMAP-Rule" id="MF_01911"/>
    </source>
</evidence>
<dbReference type="SMART" id="SM00347">
    <property type="entry name" value="HTH_MARR"/>
    <property type="match status" value="1"/>
</dbReference>
<gene>
    <name evidence="6" type="primary">hpr</name>
    <name evidence="10" type="ORF">BTA31_17160</name>
    <name evidence="9" type="ORF">MOE73_03265</name>
</gene>
<reference evidence="9" key="2">
    <citation type="submission" date="2022-02" db="EMBL/GenBank/DDBJ databases">
        <title>Crop Bioprotection Bacillus Genome Sequencing.</title>
        <authorList>
            <person name="Dunlap C."/>
        </authorList>
    </citation>
    <scope>NUCLEOTIDE SEQUENCE</scope>
    <source>
        <strain evidence="9">T20C14</strain>
    </source>
</reference>
<protein>
    <recommendedName>
        <fullName evidence="6">HTH-type transcriptional regulator Hpr</fullName>
    </recommendedName>
    <alternativeName>
        <fullName evidence="6">Protease production regulatory protein Hpr</fullName>
    </alternativeName>
</protein>
<evidence type="ECO:0000313" key="10">
    <source>
        <dbReference type="EMBL" id="OMI25813.1"/>
    </source>
</evidence>
<dbReference type="GO" id="GO:0030435">
    <property type="term" value="P:sporulation resulting in formation of a cellular spore"/>
    <property type="evidence" value="ECO:0007669"/>
    <property type="project" value="UniProtKB-UniRule"/>
</dbReference>
<evidence type="ECO:0000256" key="2">
    <source>
        <dbReference type="ARBA" id="ARBA00022969"/>
    </source>
</evidence>
<evidence type="ECO:0000256" key="1">
    <source>
        <dbReference type="ARBA" id="ARBA00022491"/>
    </source>
</evidence>
<dbReference type="InterPro" id="IPR036388">
    <property type="entry name" value="WH-like_DNA-bd_sf"/>
</dbReference>
<keyword evidence="3 6" id="KW-0805">Transcription regulation</keyword>
<keyword evidence="11" id="KW-1185">Reference proteome</keyword>
<dbReference type="Gene3D" id="1.10.10.10">
    <property type="entry name" value="Winged helix-like DNA-binding domain superfamily/Winged helix DNA-binding domain"/>
    <property type="match status" value="1"/>
</dbReference>
<name>A0AA90E665_9BACI</name>
<dbReference type="Proteomes" id="UP000187046">
    <property type="component" value="Unassembled WGS sequence"/>
</dbReference>
<evidence type="ECO:0000313" key="12">
    <source>
        <dbReference type="Proteomes" id="UP001066455"/>
    </source>
</evidence>
<evidence type="ECO:0000313" key="11">
    <source>
        <dbReference type="Proteomes" id="UP000187046"/>
    </source>
</evidence>
<comment type="function">
    <text evidence="6">Negative regulator of protease production and sporulation.</text>
</comment>
<evidence type="ECO:0000256" key="5">
    <source>
        <dbReference type="ARBA" id="ARBA00023163"/>
    </source>
</evidence>
<evidence type="ECO:0000259" key="8">
    <source>
        <dbReference type="PROSITE" id="PS50995"/>
    </source>
</evidence>
<evidence type="ECO:0000256" key="7">
    <source>
        <dbReference type="SAM" id="MobiDB-lite"/>
    </source>
</evidence>
<dbReference type="PROSITE" id="PS50995">
    <property type="entry name" value="HTH_MARR_2"/>
    <property type="match status" value="1"/>
</dbReference>
<dbReference type="SUPFAM" id="SSF46785">
    <property type="entry name" value="Winged helix' DNA-binding domain"/>
    <property type="match status" value="1"/>
</dbReference>
<dbReference type="PANTHER" id="PTHR33164">
    <property type="entry name" value="TRANSCRIPTIONAL REGULATOR, MARR FAMILY"/>
    <property type="match status" value="1"/>
</dbReference>
<dbReference type="NCBIfam" id="NF010349">
    <property type="entry name" value="PRK13777.1"/>
    <property type="match status" value="1"/>
</dbReference>
<dbReference type="GO" id="GO:0006950">
    <property type="term" value="P:response to stress"/>
    <property type="evidence" value="ECO:0007669"/>
    <property type="project" value="TreeGrafter"/>
</dbReference>
<accession>A0AA90E665</accession>
<dbReference type="HAMAP" id="MF_01911">
    <property type="entry name" value="HTH_type_Hpr"/>
    <property type="match status" value="1"/>
</dbReference>
<dbReference type="EMBL" id="MRBL01000019">
    <property type="protein sequence ID" value="OMI25813.1"/>
    <property type="molecule type" value="Genomic_DNA"/>
</dbReference>
<proteinExistence type="inferred from homology"/>
<dbReference type="RefSeq" id="WP_043927088.1">
    <property type="nucleotide sequence ID" value="NZ_AZYP01000033.1"/>
</dbReference>
<keyword evidence="4 6" id="KW-0238">DNA-binding</keyword>
<keyword evidence="5 6" id="KW-0804">Transcription</keyword>
<dbReference type="Proteomes" id="UP001066455">
    <property type="component" value="Unassembled WGS sequence"/>
</dbReference>
<organism evidence="9 12">
    <name type="scientific">Bacillus haynesii</name>
    <dbReference type="NCBI Taxonomy" id="1925021"/>
    <lineage>
        <taxon>Bacteria</taxon>
        <taxon>Bacillati</taxon>
        <taxon>Bacillota</taxon>
        <taxon>Bacilli</taxon>
        <taxon>Bacillales</taxon>
        <taxon>Bacillaceae</taxon>
        <taxon>Bacillus</taxon>
    </lineage>
</organism>
<evidence type="ECO:0000256" key="3">
    <source>
        <dbReference type="ARBA" id="ARBA00023015"/>
    </source>
</evidence>
<keyword evidence="1 6" id="KW-0678">Repressor</keyword>
<dbReference type="EMBL" id="JALAXI010000003">
    <property type="protein sequence ID" value="MCY9279092.1"/>
    <property type="molecule type" value="Genomic_DNA"/>
</dbReference>
<comment type="subunit">
    <text evidence="6">Homodimer.</text>
</comment>
<feature type="domain" description="HTH marR-type" evidence="8">
    <location>
        <begin position="13"/>
        <end position="157"/>
    </location>
</feature>
<evidence type="ECO:0000313" key="9">
    <source>
        <dbReference type="EMBL" id="MCY9279092.1"/>
    </source>
</evidence>
<dbReference type="GeneID" id="76974032"/>
<reference evidence="10 11" key="1">
    <citation type="submission" date="2016-12" db="EMBL/GenBank/DDBJ databases">
        <title>Bacillus phylogenomics.</title>
        <authorList>
            <person name="Dunlap C."/>
        </authorList>
    </citation>
    <scope>NUCLEOTIDE SEQUENCE [LARGE SCALE GENOMIC DNA]</scope>
    <source>
        <strain evidence="10 11">NRRL B-41327</strain>
    </source>
</reference>
<dbReference type="PROSITE" id="PS01117">
    <property type="entry name" value="HTH_MARR_1"/>
    <property type="match status" value="1"/>
</dbReference>
<evidence type="ECO:0000256" key="4">
    <source>
        <dbReference type="ARBA" id="ARBA00023125"/>
    </source>
</evidence>
<feature type="region of interest" description="Disordered" evidence="7">
    <location>
        <begin position="175"/>
        <end position="206"/>
    </location>
</feature>
<dbReference type="GO" id="GO:0003700">
    <property type="term" value="F:DNA-binding transcription factor activity"/>
    <property type="evidence" value="ECO:0007669"/>
    <property type="project" value="UniProtKB-UniRule"/>
</dbReference>
<dbReference type="InterPro" id="IPR039422">
    <property type="entry name" value="MarR/SlyA-like"/>
</dbReference>
<comment type="caution">
    <text evidence="9">The sequence shown here is derived from an EMBL/GenBank/DDBJ whole genome shotgun (WGS) entry which is preliminary data.</text>
</comment>
<dbReference type="InterPro" id="IPR023488">
    <property type="entry name" value="HTH_tscrpt_reg_Hpr"/>
</dbReference>
<dbReference type="InterPro" id="IPR023187">
    <property type="entry name" value="Tscrpt_reg_MarR-type_CS"/>
</dbReference>
<keyword evidence="2 6" id="KW-0749">Sporulation</keyword>
<dbReference type="InterPro" id="IPR000835">
    <property type="entry name" value="HTH_MarR-typ"/>
</dbReference>
<dbReference type="Pfam" id="PF01047">
    <property type="entry name" value="MarR"/>
    <property type="match status" value="1"/>
</dbReference>
<dbReference type="PANTHER" id="PTHR33164:SF58">
    <property type="entry name" value="DNA-BINDING TRANSCRIPTIONAL REPRESSOR SCOC"/>
    <property type="match status" value="1"/>
</dbReference>